<feature type="domain" description="Alpha-carbonic anhydrase" evidence="8">
    <location>
        <begin position="101"/>
        <end position="340"/>
    </location>
</feature>
<dbReference type="InterPro" id="IPR036398">
    <property type="entry name" value="CA_dom_sf"/>
</dbReference>
<keyword evidence="3" id="KW-0479">Metal-binding</keyword>
<keyword evidence="4" id="KW-0862">Zinc</keyword>
<evidence type="ECO:0000256" key="3">
    <source>
        <dbReference type="ARBA" id="ARBA00022723"/>
    </source>
</evidence>
<proteinExistence type="evidence at transcript level"/>
<accession>A0A858C7Z6</accession>
<dbReference type="EMBL" id="MN132857">
    <property type="protein sequence ID" value="QID19978.1"/>
    <property type="molecule type" value="mRNA"/>
</dbReference>
<dbReference type="SMART" id="SM01057">
    <property type="entry name" value="Carb_anhydrase"/>
    <property type="match status" value="1"/>
</dbReference>
<dbReference type="AlphaFoldDB" id="A0A858C7Z6"/>
<dbReference type="Pfam" id="PF00194">
    <property type="entry name" value="Carb_anhydrase"/>
    <property type="match status" value="1"/>
</dbReference>
<gene>
    <name evidence="9" type="primary">CA6</name>
</gene>
<reference evidence="9" key="1">
    <citation type="submission" date="2019-07" db="EMBL/GenBank/DDBJ databases">
        <authorList>
            <person name="Zhang B."/>
        </authorList>
    </citation>
    <scope>NUCLEOTIDE SEQUENCE</scope>
</reference>
<keyword evidence="5" id="KW-0456">Lyase</keyword>
<evidence type="ECO:0000256" key="6">
    <source>
        <dbReference type="ARBA" id="ARBA00048348"/>
    </source>
</evidence>
<sequence length="341" mass="35851">MWSEKPCGEGTWEMQGVAAAAANPPAAAAAGRHAVPRSFPPPPPPQGRSIARQAVVGSRPILNHPSMGAMVSVMRARQLLAATAFAAAALSCVAGPAAAATQWQYYGRSGPAFWGELDTAWRKCDSGRQQTPIDLVPLGNVANRDLRSVATQKTAAFLPKAVQNGFKYDCVSTSGCGSAIWSGVKYDLLQFHLHVAAEHTLDGAVIPGELHLVHATSSGRLLVVGVLIDVGAPSPLITKMLAGAEKAVISTDPKPFARLPISKAEWASVLPLDRGFCNYMGSLTTPPCSEGVTWIMSRKVITASQSQLARLGRALLSSGAVVLTERPTQPLNGRKVLCYGA</sequence>
<dbReference type="InterPro" id="IPR001148">
    <property type="entry name" value="CA_dom"/>
</dbReference>
<evidence type="ECO:0000256" key="1">
    <source>
        <dbReference type="ARBA" id="ARBA00010718"/>
    </source>
</evidence>
<dbReference type="GO" id="GO:0004089">
    <property type="term" value="F:carbonate dehydratase activity"/>
    <property type="evidence" value="ECO:0007669"/>
    <property type="project" value="UniProtKB-EC"/>
</dbReference>
<dbReference type="InterPro" id="IPR041891">
    <property type="entry name" value="Alpha_CA_prokaryot-like"/>
</dbReference>
<dbReference type="GO" id="GO:0008270">
    <property type="term" value="F:zinc ion binding"/>
    <property type="evidence" value="ECO:0007669"/>
    <property type="project" value="InterPro"/>
</dbReference>
<dbReference type="PANTHER" id="PTHR18952">
    <property type="entry name" value="CARBONIC ANHYDRASE"/>
    <property type="match status" value="1"/>
</dbReference>
<feature type="region of interest" description="Disordered" evidence="7">
    <location>
        <begin position="23"/>
        <end position="49"/>
    </location>
</feature>
<dbReference type="EC" id="4.2.1.1" evidence="2"/>
<name>A0A858C7Z6_PYRYE</name>
<dbReference type="InterPro" id="IPR023561">
    <property type="entry name" value="Carbonic_anhydrase_a-class"/>
</dbReference>
<organism evidence="9">
    <name type="scientific">Pyropia yezoensis</name>
    <name type="common">Susabi-nori</name>
    <name type="synonym">Porphyra yezoensis</name>
    <dbReference type="NCBI Taxonomy" id="2788"/>
    <lineage>
        <taxon>Eukaryota</taxon>
        <taxon>Rhodophyta</taxon>
        <taxon>Bangiophyceae</taxon>
        <taxon>Bangiales</taxon>
        <taxon>Bangiaceae</taxon>
        <taxon>Pyropia</taxon>
    </lineage>
</organism>
<evidence type="ECO:0000256" key="2">
    <source>
        <dbReference type="ARBA" id="ARBA00012925"/>
    </source>
</evidence>
<comment type="catalytic activity">
    <reaction evidence="6">
        <text>hydrogencarbonate + H(+) = CO2 + H2O</text>
        <dbReference type="Rhea" id="RHEA:10748"/>
        <dbReference type="ChEBI" id="CHEBI:15377"/>
        <dbReference type="ChEBI" id="CHEBI:15378"/>
        <dbReference type="ChEBI" id="CHEBI:16526"/>
        <dbReference type="ChEBI" id="CHEBI:17544"/>
        <dbReference type="EC" id="4.2.1.1"/>
    </reaction>
</comment>
<evidence type="ECO:0000313" key="9">
    <source>
        <dbReference type="EMBL" id="QID19978.1"/>
    </source>
</evidence>
<dbReference type="PROSITE" id="PS51144">
    <property type="entry name" value="ALPHA_CA_2"/>
    <property type="match status" value="1"/>
</dbReference>
<evidence type="ECO:0000259" key="8">
    <source>
        <dbReference type="PROSITE" id="PS51144"/>
    </source>
</evidence>
<dbReference type="Gene3D" id="3.10.200.10">
    <property type="entry name" value="Alpha carbonic anhydrase"/>
    <property type="match status" value="1"/>
</dbReference>
<dbReference type="SUPFAM" id="SSF51069">
    <property type="entry name" value="Carbonic anhydrase"/>
    <property type="match status" value="1"/>
</dbReference>
<dbReference type="CDD" id="cd03124">
    <property type="entry name" value="alpha_CA_prokaryotic_like"/>
    <property type="match status" value="1"/>
</dbReference>
<dbReference type="PANTHER" id="PTHR18952:SF265">
    <property type="entry name" value="CARBONIC ANHYDRASE"/>
    <property type="match status" value="1"/>
</dbReference>
<protein>
    <recommendedName>
        <fullName evidence="2">carbonic anhydrase</fullName>
        <ecNumber evidence="2">4.2.1.1</ecNumber>
    </recommendedName>
</protein>
<evidence type="ECO:0000256" key="7">
    <source>
        <dbReference type="SAM" id="MobiDB-lite"/>
    </source>
</evidence>
<evidence type="ECO:0000256" key="5">
    <source>
        <dbReference type="ARBA" id="ARBA00023239"/>
    </source>
</evidence>
<evidence type="ECO:0000256" key="4">
    <source>
        <dbReference type="ARBA" id="ARBA00022833"/>
    </source>
</evidence>
<comment type="similarity">
    <text evidence="1">Belongs to the alpha-carbonic anhydrase family.</text>
</comment>